<dbReference type="AlphaFoldDB" id="A0AAN7WN57"/>
<organism evidence="8 9">
    <name type="scientific">Arxiozyma heterogenica</name>
    <dbReference type="NCBI Taxonomy" id="278026"/>
    <lineage>
        <taxon>Eukaryota</taxon>
        <taxon>Fungi</taxon>
        <taxon>Dikarya</taxon>
        <taxon>Ascomycota</taxon>
        <taxon>Saccharomycotina</taxon>
        <taxon>Saccharomycetes</taxon>
        <taxon>Saccharomycetales</taxon>
        <taxon>Saccharomycetaceae</taxon>
        <taxon>Arxiozyma</taxon>
    </lineage>
</organism>
<accession>A0AAN7WN57</accession>
<protein>
    <recommendedName>
        <fullName evidence="7">Pre-mRNA-splicing factor 38</fullName>
    </recommendedName>
</protein>
<comment type="subcellular location">
    <subcellularLocation>
        <location evidence="1 7">Nucleus</location>
    </subcellularLocation>
</comment>
<keyword evidence="9" id="KW-1185">Reference proteome</keyword>
<keyword evidence="4 7" id="KW-0747">Spliceosome</keyword>
<dbReference type="Pfam" id="PF03371">
    <property type="entry name" value="PRP38"/>
    <property type="match status" value="1"/>
</dbReference>
<comment type="similarity">
    <text evidence="2 7">Belongs to the PRP38 family.</text>
</comment>
<gene>
    <name evidence="8" type="ORF">RI543_003288</name>
</gene>
<evidence type="ECO:0000256" key="2">
    <source>
        <dbReference type="ARBA" id="ARBA00006164"/>
    </source>
</evidence>
<dbReference type="GO" id="GO:0005681">
    <property type="term" value="C:spliceosomal complex"/>
    <property type="evidence" value="ECO:0007669"/>
    <property type="project" value="UniProtKB-KW"/>
</dbReference>
<dbReference type="EMBL" id="JAWIZZ010000047">
    <property type="protein sequence ID" value="KAK5779397.1"/>
    <property type="molecule type" value="Genomic_DNA"/>
</dbReference>
<comment type="function">
    <text evidence="7">Required for pre-mRNA splicing.</text>
</comment>
<proteinExistence type="inferred from homology"/>
<evidence type="ECO:0000256" key="7">
    <source>
        <dbReference type="RuleBase" id="RU367025"/>
    </source>
</evidence>
<evidence type="ECO:0000256" key="6">
    <source>
        <dbReference type="ARBA" id="ARBA00023242"/>
    </source>
</evidence>
<dbReference type="Proteomes" id="UP001306508">
    <property type="component" value="Unassembled WGS sequence"/>
</dbReference>
<keyword evidence="5 7" id="KW-0508">mRNA splicing</keyword>
<evidence type="ECO:0000313" key="9">
    <source>
        <dbReference type="Proteomes" id="UP001306508"/>
    </source>
</evidence>
<dbReference type="GO" id="GO:0000398">
    <property type="term" value="P:mRNA splicing, via spliceosome"/>
    <property type="evidence" value="ECO:0007669"/>
    <property type="project" value="UniProtKB-UniRule"/>
</dbReference>
<evidence type="ECO:0000313" key="8">
    <source>
        <dbReference type="EMBL" id="KAK5779397.1"/>
    </source>
</evidence>
<keyword evidence="6 7" id="KW-0539">Nucleus</keyword>
<sequence>MSSTSYEFQVESFLSNKELNNQSVSLVIPRITRDRIHNMLYYKVNLTASSLRGDTILELSKIMIRDLGTLKGHSINIVHMLGGVEFKCLLMKLIEIRPTIDQLFAIFQLAKYQNNNTKYDSFDDKYIIALLLVYIRVQYFFLRIDDPRAIKFHKLFKNFINDFRKLKCMDFEADCWSQSQNITVSIKHMDELVDYLVTENQIWGIPLGSCRWCNIFVEESDTDSSLDSSSSSESDFD</sequence>
<evidence type="ECO:0000256" key="4">
    <source>
        <dbReference type="ARBA" id="ARBA00022728"/>
    </source>
</evidence>
<evidence type="ECO:0000256" key="3">
    <source>
        <dbReference type="ARBA" id="ARBA00022664"/>
    </source>
</evidence>
<dbReference type="InterPro" id="IPR005037">
    <property type="entry name" value="PRP38"/>
</dbReference>
<keyword evidence="3 7" id="KW-0507">mRNA processing</keyword>
<dbReference type="PANTHER" id="PTHR23142">
    <property type="entry name" value="PRE-MRNA-SPLICING FACTOR 38A-RELATED"/>
    <property type="match status" value="1"/>
</dbReference>
<comment type="caution">
    <text evidence="8">The sequence shown here is derived from an EMBL/GenBank/DDBJ whole genome shotgun (WGS) entry which is preliminary data.</text>
</comment>
<evidence type="ECO:0000256" key="5">
    <source>
        <dbReference type="ARBA" id="ARBA00023187"/>
    </source>
</evidence>
<evidence type="ECO:0000256" key="1">
    <source>
        <dbReference type="ARBA" id="ARBA00004123"/>
    </source>
</evidence>
<name>A0AAN7WN57_9SACH</name>
<reference evidence="9" key="1">
    <citation type="submission" date="2023-07" db="EMBL/GenBank/DDBJ databases">
        <title>A draft genome of Kazachstania heterogenica Y-27499.</title>
        <authorList>
            <person name="Donic C."/>
            <person name="Kralova J.S."/>
            <person name="Fidel L."/>
            <person name="Ben-Dor S."/>
            <person name="Jung S."/>
        </authorList>
    </citation>
    <scope>NUCLEOTIDE SEQUENCE [LARGE SCALE GENOMIC DNA]</scope>
    <source>
        <strain evidence="9">Y27499</strain>
    </source>
</reference>